<keyword evidence="3" id="KW-1185">Reference proteome</keyword>
<gene>
    <name evidence="2" type="ORF">BD310DRAFT_820975</name>
</gene>
<dbReference type="SUPFAM" id="SSF53756">
    <property type="entry name" value="UDP-Glycosyltransferase/glycogen phosphorylase"/>
    <property type="match status" value="1"/>
</dbReference>
<evidence type="ECO:0000256" key="1">
    <source>
        <dbReference type="ARBA" id="ARBA00022679"/>
    </source>
</evidence>
<evidence type="ECO:0000313" key="2">
    <source>
        <dbReference type="EMBL" id="TBU57718.1"/>
    </source>
</evidence>
<accession>A0A4Q9NCH9</accession>
<protein>
    <submittedName>
        <fullName evidence="2">UDP-Glycosyltransferase/glycogen phosphorylase</fullName>
    </submittedName>
</protein>
<dbReference type="Gene3D" id="3.40.50.2000">
    <property type="entry name" value="Glycogen Phosphorylase B"/>
    <property type="match status" value="2"/>
</dbReference>
<proteinExistence type="predicted"/>
<dbReference type="CDD" id="cd03784">
    <property type="entry name" value="GT1_Gtf-like"/>
    <property type="match status" value="1"/>
</dbReference>
<dbReference type="Proteomes" id="UP000292082">
    <property type="component" value="Unassembled WGS sequence"/>
</dbReference>
<evidence type="ECO:0000313" key="3">
    <source>
        <dbReference type="Proteomes" id="UP000292082"/>
    </source>
</evidence>
<organism evidence="2 3">
    <name type="scientific">Dichomitus squalens</name>
    <dbReference type="NCBI Taxonomy" id="114155"/>
    <lineage>
        <taxon>Eukaryota</taxon>
        <taxon>Fungi</taxon>
        <taxon>Dikarya</taxon>
        <taxon>Basidiomycota</taxon>
        <taxon>Agaricomycotina</taxon>
        <taxon>Agaricomycetes</taxon>
        <taxon>Polyporales</taxon>
        <taxon>Polyporaceae</taxon>
        <taxon>Dichomitus</taxon>
    </lineage>
</organism>
<dbReference type="PANTHER" id="PTHR48045">
    <property type="entry name" value="UDP-GLYCOSYLTRANSFERASE 72B1"/>
    <property type="match status" value="1"/>
</dbReference>
<dbReference type="InterPro" id="IPR002213">
    <property type="entry name" value="UDP_glucos_trans"/>
</dbReference>
<sequence>MTVSTGKHLIVVPMQMWGHTRTLCTLVARMVKLRNVTVAFFVITSFYDLVMAEVARELLPEEAYLSSRLRVVGLEHNIIDIMRTSVLEAAFEASYVKMLNDEPLTCARTGAQIVAHPVRVSAVILDSPSWRANTAIKMFLPDTFLSIRKHTSDTVKIYTWTPIATQVFFFHLTQDNMGAVEAEAERQGITFEQAAAQLAKVTGKVLHTPVTKPVHDYEIQPQAFPVELLGIGVKMSRIMGITDGFITFDAADYCPNTTKAIKEWFAQTSRKAYYAGPLIPQSKENVSDESHAQEVLAFLDRSLASHGEKSVIYVSFGSLFWPTDQKKLHAVLNVLMDRNIPFVMSEVALLSKRLPKEVQDKVVQYGYGLVSKWVPQQALLEHPATGWYLSHGVHNSTLETIMAGVPTIVWPIIADQPMNATYLSEDLDVAYELIEVRNGTGAGKISRNGRVPIATIDAVKAEMGEILDRAYGEDGRRKRETLQRLGKTLQEAWSEHGVARREVEAFLDDL</sequence>
<keyword evidence="1 2" id="KW-0808">Transferase</keyword>
<dbReference type="AlphaFoldDB" id="A0A4Q9NCH9"/>
<dbReference type="EMBL" id="ML145133">
    <property type="protein sequence ID" value="TBU57718.1"/>
    <property type="molecule type" value="Genomic_DNA"/>
</dbReference>
<name>A0A4Q9NCH9_9APHY</name>
<dbReference type="PANTHER" id="PTHR48045:SF31">
    <property type="entry name" value="UDP-GLYCOSYLTRANSFERASE 76B1-LIKE"/>
    <property type="match status" value="1"/>
</dbReference>
<reference evidence="2 3" key="1">
    <citation type="submission" date="2019-01" db="EMBL/GenBank/DDBJ databases">
        <title>Draft genome sequences of three monokaryotic isolates of the white-rot basidiomycete fungus Dichomitus squalens.</title>
        <authorList>
            <consortium name="DOE Joint Genome Institute"/>
            <person name="Lopez S.C."/>
            <person name="Andreopoulos B."/>
            <person name="Pangilinan J."/>
            <person name="Lipzen A."/>
            <person name="Riley R."/>
            <person name="Ahrendt S."/>
            <person name="Ng V."/>
            <person name="Barry K."/>
            <person name="Daum C."/>
            <person name="Grigoriev I.V."/>
            <person name="Hilden K.S."/>
            <person name="Makela M.R."/>
            <person name="de Vries R.P."/>
        </authorList>
    </citation>
    <scope>NUCLEOTIDE SEQUENCE [LARGE SCALE GENOMIC DNA]</scope>
    <source>
        <strain evidence="2 3">CBS 464.89</strain>
    </source>
</reference>
<dbReference type="GO" id="GO:0008194">
    <property type="term" value="F:UDP-glycosyltransferase activity"/>
    <property type="evidence" value="ECO:0007669"/>
    <property type="project" value="InterPro"/>
</dbReference>
<dbReference type="Pfam" id="PF00201">
    <property type="entry name" value="UDPGT"/>
    <property type="match status" value="1"/>
</dbReference>